<evidence type="ECO:0000256" key="1">
    <source>
        <dbReference type="SAM" id="MobiDB-lite"/>
    </source>
</evidence>
<reference evidence="2 3" key="1">
    <citation type="submission" date="2016-10" db="EMBL/GenBank/DDBJ databases">
        <title>Genome sequence of the basidiomycete white-rot fungus Trametes pubescens.</title>
        <authorList>
            <person name="Makela M.R."/>
            <person name="Granchi Z."/>
            <person name="Peng M."/>
            <person name="De Vries R.P."/>
            <person name="Grigoriev I."/>
            <person name="Riley R."/>
            <person name="Hilden K."/>
        </authorList>
    </citation>
    <scope>NUCLEOTIDE SEQUENCE [LARGE SCALE GENOMIC DNA]</scope>
    <source>
        <strain evidence="2 3">FBCC735</strain>
    </source>
</reference>
<name>A0A1M2W718_TRAPU</name>
<dbReference type="STRING" id="154538.A0A1M2W718"/>
<gene>
    <name evidence="2" type="ORF">TRAPUB_5976</name>
</gene>
<protein>
    <submittedName>
        <fullName evidence="2">Uncharacterized protein</fullName>
    </submittedName>
</protein>
<dbReference type="AlphaFoldDB" id="A0A1M2W718"/>
<feature type="region of interest" description="Disordered" evidence="1">
    <location>
        <begin position="1"/>
        <end position="59"/>
    </location>
</feature>
<feature type="region of interest" description="Disordered" evidence="1">
    <location>
        <begin position="450"/>
        <end position="479"/>
    </location>
</feature>
<dbReference type="SUPFAM" id="SSF64182">
    <property type="entry name" value="DHH phosphoesterases"/>
    <property type="match status" value="1"/>
</dbReference>
<dbReference type="InterPro" id="IPR038763">
    <property type="entry name" value="DHH_sf"/>
</dbReference>
<organism evidence="2 3">
    <name type="scientific">Trametes pubescens</name>
    <name type="common">White-rot fungus</name>
    <dbReference type="NCBI Taxonomy" id="154538"/>
    <lineage>
        <taxon>Eukaryota</taxon>
        <taxon>Fungi</taxon>
        <taxon>Dikarya</taxon>
        <taxon>Basidiomycota</taxon>
        <taxon>Agaricomycotina</taxon>
        <taxon>Agaricomycetes</taxon>
        <taxon>Polyporales</taxon>
        <taxon>Polyporaceae</taxon>
        <taxon>Trametes</taxon>
    </lineage>
</organism>
<evidence type="ECO:0000313" key="3">
    <source>
        <dbReference type="Proteomes" id="UP000184267"/>
    </source>
</evidence>
<keyword evidence="3" id="KW-1185">Reference proteome</keyword>
<dbReference type="Proteomes" id="UP000184267">
    <property type="component" value="Unassembled WGS sequence"/>
</dbReference>
<dbReference type="PANTHER" id="PTHR30255">
    <property type="entry name" value="SINGLE-STRANDED-DNA-SPECIFIC EXONUCLEASE RECJ"/>
    <property type="match status" value="1"/>
</dbReference>
<accession>A0A1M2W718</accession>
<dbReference type="Gene3D" id="3.90.1640.30">
    <property type="match status" value="1"/>
</dbReference>
<proteinExistence type="predicted"/>
<evidence type="ECO:0000313" key="2">
    <source>
        <dbReference type="EMBL" id="OJT15648.1"/>
    </source>
</evidence>
<comment type="caution">
    <text evidence="2">The sequence shown here is derived from an EMBL/GenBank/DDBJ whole genome shotgun (WGS) entry which is preliminary data.</text>
</comment>
<sequence length="479" mass="51379">MFSQLRAHAKRARASASTRGQPKGKSTKRMSLPCTAEGDDANPLPNAPEAKHDWPAPPSQMSAARQFLKDCAAANTPTLLLPDKDADGLCSGLIVYHTLLHLGLAPTNLSVHFPAKGSNIHAAPERAAIARHGARFIIVTDQGSRGGPPIVDDPAARTLIVDHHSSTEFPRGATVCSAAQCAPIATSATLAHALCVPLLAESAGAALRARLDYLCAMGTMGDFGTGFRWAPPFPDMRECFRKWTKKVLGEAVALVNAPRRTAEFDVLSAWRALLGARSPRDLVNYAASKDVARLFEARAEVKTEVNRCARRPPMFSGDGRVALVRISSPAQVHPLIATRWSSSLKGARLEVVMCANDGYSPGMTNFACRIARAGGGVATTGAKRKADEGDADSEKGEIDIIAILKEYASRVPGLRESMGDDFARGHKQASGGIVRTEDFERLWEVMLHAEGAEGERPTKKRKVAGTTQKNTLEGWLKKP</sequence>
<dbReference type="OrthoDB" id="284473at2759"/>
<dbReference type="PANTHER" id="PTHR30255:SF2">
    <property type="entry name" value="SINGLE-STRANDED-DNA-SPECIFIC EXONUCLEASE RECJ"/>
    <property type="match status" value="1"/>
</dbReference>
<dbReference type="OMA" id="MGTHGDL"/>
<dbReference type="EMBL" id="MNAD01000147">
    <property type="protein sequence ID" value="OJT15648.1"/>
    <property type="molecule type" value="Genomic_DNA"/>
</dbReference>
<dbReference type="InterPro" id="IPR051673">
    <property type="entry name" value="SSDNA_exonuclease_RecJ"/>
</dbReference>